<gene>
    <name evidence="3" type="ORF">DK419_16040</name>
</gene>
<feature type="region of interest" description="Disordered" evidence="1">
    <location>
        <begin position="50"/>
        <end position="102"/>
    </location>
</feature>
<evidence type="ECO:0000313" key="3">
    <source>
        <dbReference type="EMBL" id="AWN47636.1"/>
    </source>
</evidence>
<feature type="domain" description="HNH nuclease" evidence="2">
    <location>
        <begin position="17"/>
        <end position="72"/>
    </location>
</feature>
<accession>A0A2U8WQR8</accession>
<dbReference type="InterPro" id="IPR002711">
    <property type="entry name" value="HNH"/>
</dbReference>
<protein>
    <submittedName>
        <fullName evidence="3">HNH endonuclease</fullName>
    </submittedName>
</protein>
<dbReference type="GO" id="GO:0003676">
    <property type="term" value="F:nucleic acid binding"/>
    <property type="evidence" value="ECO:0007669"/>
    <property type="project" value="InterPro"/>
</dbReference>
<evidence type="ECO:0000259" key="2">
    <source>
        <dbReference type="SMART" id="SM00507"/>
    </source>
</evidence>
<keyword evidence="3" id="KW-0255">Endonuclease</keyword>
<dbReference type="GO" id="GO:0004519">
    <property type="term" value="F:endonuclease activity"/>
    <property type="evidence" value="ECO:0007669"/>
    <property type="project" value="UniProtKB-KW"/>
</dbReference>
<keyword evidence="4" id="KW-1185">Reference proteome</keyword>
<evidence type="ECO:0000313" key="4">
    <source>
        <dbReference type="Proteomes" id="UP000245444"/>
    </source>
</evidence>
<feature type="compositionally biased region" description="Basic and acidic residues" evidence="1">
    <location>
        <begin position="71"/>
        <end position="82"/>
    </location>
</feature>
<dbReference type="Pfam" id="PF01844">
    <property type="entry name" value="HNH"/>
    <property type="match status" value="1"/>
</dbReference>
<dbReference type="Proteomes" id="UP000245444">
    <property type="component" value="Chromosome"/>
</dbReference>
<dbReference type="AlphaFoldDB" id="A0A2U8WQR8"/>
<keyword evidence="3" id="KW-0378">Hydrolase</keyword>
<dbReference type="Gene3D" id="1.10.30.50">
    <property type="match status" value="1"/>
</dbReference>
<reference evidence="3 4" key="1">
    <citation type="submission" date="2018-05" db="EMBL/GenBank/DDBJ databases">
        <title>Complete Genome Sequence of Methylobacterium sp. 17Sr1-28.</title>
        <authorList>
            <person name="Srinivasan S."/>
        </authorList>
    </citation>
    <scope>NUCLEOTIDE SEQUENCE [LARGE SCALE GENOMIC DNA]</scope>
    <source>
        <strain evidence="3 4">17Sr1-28</strain>
    </source>
</reference>
<dbReference type="SMART" id="SM00507">
    <property type="entry name" value="HNHc"/>
    <property type="match status" value="1"/>
</dbReference>
<dbReference type="CDD" id="cd00085">
    <property type="entry name" value="HNHc"/>
    <property type="match status" value="1"/>
</dbReference>
<organism evidence="3 4">
    <name type="scientific">Methylobacterium terrae</name>
    <dbReference type="NCBI Taxonomy" id="2202827"/>
    <lineage>
        <taxon>Bacteria</taxon>
        <taxon>Pseudomonadati</taxon>
        <taxon>Pseudomonadota</taxon>
        <taxon>Alphaproteobacteria</taxon>
        <taxon>Hyphomicrobiales</taxon>
        <taxon>Methylobacteriaceae</taxon>
        <taxon>Methylobacterium</taxon>
    </lineage>
</organism>
<dbReference type="KEGG" id="mtea:DK419_16040"/>
<name>A0A2U8WQR8_9HYPH</name>
<dbReference type="OrthoDB" id="5292295at2"/>
<dbReference type="GO" id="GO:0008270">
    <property type="term" value="F:zinc ion binding"/>
    <property type="evidence" value="ECO:0007669"/>
    <property type="project" value="InterPro"/>
</dbReference>
<evidence type="ECO:0000256" key="1">
    <source>
        <dbReference type="SAM" id="MobiDB-lite"/>
    </source>
</evidence>
<sequence length="102" mass="11508">MPRKNASARGYGSEWRLLRAAHLRREPHCGMCAAQGLRVPAVHVDHVRPHRGNDRLLMDPTNLQSLCVPHHNSDKQQQERKGYSSRVGGDGLPLDSRHPFNT</sequence>
<dbReference type="EMBL" id="CP029553">
    <property type="protein sequence ID" value="AWN47636.1"/>
    <property type="molecule type" value="Genomic_DNA"/>
</dbReference>
<proteinExistence type="predicted"/>
<dbReference type="InterPro" id="IPR003615">
    <property type="entry name" value="HNH_nuc"/>
</dbReference>
<keyword evidence="3" id="KW-0540">Nuclease</keyword>